<sequence>MKTLSIREFDMILVLLWLMKDMSWMMGWKYIGAFLAIPTILLSIWITYKCKQNTSDFWYNLATVFWITANAIWMIGEFYLHVNSSSIALIFFTCGFLSIFYFWFRNKGLFGSY</sequence>
<comment type="caution">
    <text evidence="2">The sequence shown here is derived from an EMBL/GenBank/DDBJ whole genome shotgun (WGS) entry which is preliminary data.</text>
</comment>
<gene>
    <name evidence="2" type="ORF">IPO85_05650</name>
</gene>
<reference evidence="2 3" key="1">
    <citation type="submission" date="2020-10" db="EMBL/GenBank/DDBJ databases">
        <title>Connecting structure to function with the recovery of over 1000 high-quality activated sludge metagenome-assembled genomes encoding full-length rRNA genes using long-read sequencing.</title>
        <authorList>
            <person name="Singleton C.M."/>
            <person name="Petriglieri F."/>
            <person name="Kristensen J.M."/>
            <person name="Kirkegaard R.H."/>
            <person name="Michaelsen T.Y."/>
            <person name="Andersen M.H."/>
            <person name="Karst S.M."/>
            <person name="Dueholm M.S."/>
            <person name="Nielsen P.H."/>
            <person name="Albertsen M."/>
        </authorList>
    </citation>
    <scope>NUCLEOTIDE SEQUENCE [LARGE SCALE GENOMIC DNA]</scope>
    <source>
        <strain evidence="2">Ribe_18-Q3-R11-54_BAT3C.373</strain>
    </source>
</reference>
<dbReference type="AlphaFoldDB" id="A0A9D7S7W1"/>
<evidence type="ECO:0000313" key="2">
    <source>
        <dbReference type="EMBL" id="MBK9716986.1"/>
    </source>
</evidence>
<name>A0A9D7S7W1_9BACT</name>
<keyword evidence="1" id="KW-0812">Transmembrane</keyword>
<dbReference type="Proteomes" id="UP000808349">
    <property type="component" value="Unassembled WGS sequence"/>
</dbReference>
<keyword evidence="1" id="KW-1133">Transmembrane helix</keyword>
<proteinExistence type="predicted"/>
<protein>
    <submittedName>
        <fullName evidence="2">Uncharacterized protein</fullName>
    </submittedName>
</protein>
<feature type="transmembrane region" description="Helical" evidence="1">
    <location>
        <begin position="58"/>
        <end position="80"/>
    </location>
</feature>
<keyword evidence="1" id="KW-0472">Membrane</keyword>
<organism evidence="2 3">
    <name type="scientific">Candidatus Defluviibacterium haderslevense</name>
    <dbReference type="NCBI Taxonomy" id="2981993"/>
    <lineage>
        <taxon>Bacteria</taxon>
        <taxon>Pseudomonadati</taxon>
        <taxon>Bacteroidota</taxon>
        <taxon>Saprospiria</taxon>
        <taxon>Saprospirales</taxon>
        <taxon>Saprospiraceae</taxon>
        <taxon>Candidatus Defluviibacterium</taxon>
    </lineage>
</organism>
<accession>A0A9D7S7W1</accession>
<feature type="transmembrane region" description="Helical" evidence="1">
    <location>
        <begin position="86"/>
        <end position="104"/>
    </location>
</feature>
<dbReference type="EMBL" id="JADKFW010000004">
    <property type="protein sequence ID" value="MBK9716986.1"/>
    <property type="molecule type" value="Genomic_DNA"/>
</dbReference>
<evidence type="ECO:0000256" key="1">
    <source>
        <dbReference type="SAM" id="Phobius"/>
    </source>
</evidence>
<evidence type="ECO:0000313" key="3">
    <source>
        <dbReference type="Proteomes" id="UP000808349"/>
    </source>
</evidence>
<feature type="transmembrane region" description="Helical" evidence="1">
    <location>
        <begin position="27"/>
        <end position="46"/>
    </location>
</feature>